<dbReference type="Proteomes" id="UP000431901">
    <property type="component" value="Unassembled WGS sequence"/>
</dbReference>
<reference evidence="2 3" key="1">
    <citation type="submission" date="2019-12" db="EMBL/GenBank/DDBJ databases">
        <title>Nocardia macrotermitis sp. nov. and Nocardia aurantia sp. nov., isolated from the gut of the fungus growing-termite Macrotermes natalensis.</title>
        <authorList>
            <person name="Christine B."/>
            <person name="Rene B."/>
        </authorList>
    </citation>
    <scope>NUCLEOTIDE SEQUENCE [LARGE SCALE GENOMIC DNA]</scope>
    <source>
        <strain evidence="2 3">DSM 102126</strain>
    </source>
</reference>
<protein>
    <submittedName>
        <fullName evidence="2">Methyltransferase domain-containing protein</fullName>
    </submittedName>
</protein>
<keyword evidence="3" id="KW-1185">Reference proteome</keyword>
<keyword evidence="2" id="KW-0808">Transferase</keyword>
<keyword evidence="2" id="KW-0489">Methyltransferase</keyword>
<dbReference type="PANTHER" id="PTHR43591">
    <property type="entry name" value="METHYLTRANSFERASE"/>
    <property type="match status" value="1"/>
</dbReference>
<dbReference type="EMBL" id="WUTW01000001">
    <property type="protein sequence ID" value="MXQ63762.1"/>
    <property type="molecule type" value="Genomic_DNA"/>
</dbReference>
<dbReference type="InterPro" id="IPR029063">
    <property type="entry name" value="SAM-dependent_MTases_sf"/>
</dbReference>
<dbReference type="Pfam" id="PF08241">
    <property type="entry name" value="Methyltransf_11"/>
    <property type="match status" value="1"/>
</dbReference>
<organism evidence="2 3">
    <name type="scientific">Actinomadura rayongensis</name>
    <dbReference type="NCBI Taxonomy" id="1429076"/>
    <lineage>
        <taxon>Bacteria</taxon>
        <taxon>Bacillati</taxon>
        <taxon>Actinomycetota</taxon>
        <taxon>Actinomycetes</taxon>
        <taxon>Streptosporangiales</taxon>
        <taxon>Thermomonosporaceae</taxon>
        <taxon>Actinomadura</taxon>
    </lineage>
</organism>
<feature type="domain" description="Methyltransferase type 11" evidence="1">
    <location>
        <begin position="54"/>
        <end position="150"/>
    </location>
</feature>
<sequence length="210" mass="21924">MPDSVAEITGATCAVYDNAAEAYGESSEDYARFPGLRDEVADFAQRAPAGLPVLDLGCGGGRDSRLLAALGRTVVAGDYAAGMLAWARDRSAGAGRAPRFVRMNALALPLRDASIAGTWASASLLHLPLARMDEALAEIHRVTVPGGITAISMRDGAGEGWREGGSLAGTRWFTFVEPDAFAGRLAAAGFTGVRIRRAGRSGWFVALGAR</sequence>
<evidence type="ECO:0000259" key="1">
    <source>
        <dbReference type="Pfam" id="PF08241"/>
    </source>
</evidence>
<name>A0A6I4WAM1_9ACTN</name>
<dbReference type="InterPro" id="IPR013216">
    <property type="entry name" value="Methyltransf_11"/>
</dbReference>
<dbReference type="SUPFAM" id="SSF53335">
    <property type="entry name" value="S-adenosyl-L-methionine-dependent methyltransferases"/>
    <property type="match status" value="1"/>
</dbReference>
<dbReference type="PANTHER" id="PTHR43591:SF24">
    <property type="entry name" value="2-METHOXY-6-POLYPRENYL-1,4-BENZOQUINOL METHYLASE, MITOCHONDRIAL"/>
    <property type="match status" value="1"/>
</dbReference>
<dbReference type="Gene3D" id="3.40.50.150">
    <property type="entry name" value="Vaccinia Virus protein VP39"/>
    <property type="match status" value="1"/>
</dbReference>
<evidence type="ECO:0000313" key="2">
    <source>
        <dbReference type="EMBL" id="MXQ63762.1"/>
    </source>
</evidence>
<dbReference type="GO" id="GO:0032259">
    <property type="term" value="P:methylation"/>
    <property type="evidence" value="ECO:0007669"/>
    <property type="project" value="UniProtKB-KW"/>
</dbReference>
<comment type="caution">
    <text evidence="2">The sequence shown here is derived from an EMBL/GenBank/DDBJ whole genome shotgun (WGS) entry which is preliminary data.</text>
</comment>
<proteinExistence type="predicted"/>
<evidence type="ECO:0000313" key="3">
    <source>
        <dbReference type="Proteomes" id="UP000431901"/>
    </source>
</evidence>
<dbReference type="RefSeq" id="WP_161101875.1">
    <property type="nucleotide sequence ID" value="NZ_JBHLYI010000005.1"/>
</dbReference>
<dbReference type="OrthoDB" id="9786503at2"/>
<dbReference type="AlphaFoldDB" id="A0A6I4WAM1"/>
<dbReference type="CDD" id="cd02440">
    <property type="entry name" value="AdoMet_MTases"/>
    <property type="match status" value="1"/>
</dbReference>
<dbReference type="GO" id="GO:0008757">
    <property type="term" value="F:S-adenosylmethionine-dependent methyltransferase activity"/>
    <property type="evidence" value="ECO:0007669"/>
    <property type="project" value="InterPro"/>
</dbReference>
<accession>A0A6I4WAM1</accession>
<gene>
    <name evidence="2" type="ORF">GQ466_06920</name>
</gene>